<keyword evidence="3" id="KW-0012">Acyltransferase</keyword>
<keyword evidence="1" id="KW-0472">Membrane</keyword>
<protein>
    <submittedName>
        <fullName evidence="3">Acyltransferase</fullName>
    </submittedName>
</protein>
<keyword evidence="3" id="KW-0808">Transferase</keyword>
<organism evidence="3 4">
    <name type="scientific">Rubellimicrobium rubrum</name>
    <dbReference type="NCBI Taxonomy" id="2585369"/>
    <lineage>
        <taxon>Bacteria</taxon>
        <taxon>Pseudomonadati</taxon>
        <taxon>Pseudomonadota</taxon>
        <taxon>Alphaproteobacteria</taxon>
        <taxon>Rhodobacterales</taxon>
        <taxon>Roseobacteraceae</taxon>
        <taxon>Rubellimicrobium</taxon>
    </lineage>
</organism>
<sequence length="252" mass="27626">MLGQPEPAIPLKGRGRGTNPSGIAGSSYIPSLDGLRAASILIVLLSHAGASCLIPGGFGVTVFFFLSGFLITTLLTREHDRYGSIALGAFYLRRLVRLGPPLLACLLLAGVAAMLGLAGADLDRSTLVSQILFYYNYHSLLTGSDEWVNGLGILWSLSVEEHFYLIWPALFIAIGRRWIGLRHLIVLLVALLVWRSFRYFVLGSSEWSIYISTDTRFDSLLYGCVLALMHWRGVAGQVFPTGRSALALLRRL</sequence>
<comment type="caution">
    <text evidence="3">The sequence shown here is derived from an EMBL/GenBank/DDBJ whole genome shotgun (WGS) entry which is preliminary data.</text>
</comment>
<proteinExistence type="predicted"/>
<dbReference type="Proteomes" id="UP000305887">
    <property type="component" value="Unassembled WGS sequence"/>
</dbReference>
<keyword evidence="1" id="KW-1133">Transmembrane helix</keyword>
<dbReference type="PANTHER" id="PTHR23028">
    <property type="entry name" value="ACETYLTRANSFERASE"/>
    <property type="match status" value="1"/>
</dbReference>
<feature type="transmembrane region" description="Helical" evidence="1">
    <location>
        <begin position="181"/>
        <end position="200"/>
    </location>
</feature>
<gene>
    <name evidence="3" type="ORF">FHG66_09005</name>
</gene>
<dbReference type="GO" id="GO:0009103">
    <property type="term" value="P:lipopolysaccharide biosynthetic process"/>
    <property type="evidence" value="ECO:0007669"/>
    <property type="project" value="TreeGrafter"/>
</dbReference>
<evidence type="ECO:0000313" key="3">
    <source>
        <dbReference type="EMBL" id="TNC50093.1"/>
    </source>
</evidence>
<feature type="transmembrane region" description="Helical" evidence="1">
    <location>
        <begin position="95"/>
        <end position="118"/>
    </location>
</feature>
<dbReference type="EMBL" id="VDFU01000008">
    <property type="protein sequence ID" value="TNC50093.1"/>
    <property type="molecule type" value="Genomic_DNA"/>
</dbReference>
<evidence type="ECO:0000256" key="1">
    <source>
        <dbReference type="SAM" id="Phobius"/>
    </source>
</evidence>
<dbReference type="Pfam" id="PF01757">
    <property type="entry name" value="Acyl_transf_3"/>
    <property type="match status" value="1"/>
</dbReference>
<dbReference type="GO" id="GO:0016020">
    <property type="term" value="C:membrane"/>
    <property type="evidence" value="ECO:0007669"/>
    <property type="project" value="TreeGrafter"/>
</dbReference>
<feature type="transmembrane region" description="Helical" evidence="1">
    <location>
        <begin position="53"/>
        <end position="75"/>
    </location>
</feature>
<dbReference type="GO" id="GO:0016747">
    <property type="term" value="F:acyltransferase activity, transferring groups other than amino-acyl groups"/>
    <property type="evidence" value="ECO:0007669"/>
    <property type="project" value="InterPro"/>
</dbReference>
<evidence type="ECO:0000259" key="2">
    <source>
        <dbReference type="Pfam" id="PF01757"/>
    </source>
</evidence>
<name>A0A5C4MZY1_9RHOB</name>
<keyword evidence="4" id="KW-1185">Reference proteome</keyword>
<keyword evidence="1" id="KW-0812">Transmembrane</keyword>
<evidence type="ECO:0000313" key="4">
    <source>
        <dbReference type="Proteomes" id="UP000305887"/>
    </source>
</evidence>
<dbReference type="OrthoDB" id="9796461at2"/>
<feature type="transmembrane region" description="Helical" evidence="1">
    <location>
        <begin position="153"/>
        <end position="174"/>
    </location>
</feature>
<dbReference type="AlphaFoldDB" id="A0A5C4MZY1"/>
<feature type="domain" description="Acyltransferase 3" evidence="2">
    <location>
        <begin position="30"/>
        <end position="247"/>
    </location>
</feature>
<dbReference type="InterPro" id="IPR050879">
    <property type="entry name" value="Acyltransferase_3"/>
</dbReference>
<dbReference type="PANTHER" id="PTHR23028:SF53">
    <property type="entry name" value="ACYL_TRANSF_3 DOMAIN-CONTAINING PROTEIN"/>
    <property type="match status" value="1"/>
</dbReference>
<dbReference type="InterPro" id="IPR002656">
    <property type="entry name" value="Acyl_transf_3_dom"/>
</dbReference>
<reference evidence="3 4" key="1">
    <citation type="submission" date="2019-06" db="EMBL/GenBank/DDBJ databases">
        <title>YIM 131921 draft genome.</title>
        <authorList>
            <person name="Jiang L."/>
        </authorList>
    </citation>
    <scope>NUCLEOTIDE SEQUENCE [LARGE SCALE GENOMIC DNA]</scope>
    <source>
        <strain evidence="3 4">YIM 131921</strain>
    </source>
</reference>
<accession>A0A5C4MZY1</accession>